<name>A0A382BZF4_9ZZZZ</name>
<comment type="similarity">
    <text evidence="1">Belongs to the PhyH family.</text>
</comment>
<dbReference type="GO" id="GO:0048244">
    <property type="term" value="F:phytanoyl-CoA dioxygenase activity"/>
    <property type="evidence" value="ECO:0007669"/>
    <property type="project" value="InterPro"/>
</dbReference>
<dbReference type="Gene3D" id="2.60.120.620">
    <property type="entry name" value="q2cbj1_9rhob like domain"/>
    <property type="match status" value="1"/>
</dbReference>
<dbReference type="GO" id="GO:0001561">
    <property type="term" value="P:fatty acid alpha-oxidation"/>
    <property type="evidence" value="ECO:0007669"/>
    <property type="project" value="InterPro"/>
</dbReference>
<dbReference type="Pfam" id="PF05721">
    <property type="entry name" value="PhyH"/>
    <property type="match status" value="1"/>
</dbReference>
<dbReference type="InterPro" id="IPR047128">
    <property type="entry name" value="PhyH"/>
</dbReference>
<dbReference type="InterPro" id="IPR008775">
    <property type="entry name" value="Phytyl_CoA_dOase-like"/>
</dbReference>
<feature type="non-terminal residue" evidence="2">
    <location>
        <position position="1"/>
    </location>
</feature>
<proteinExistence type="inferred from homology"/>
<sequence>VLTEQQRASYQTNGYLLLSGVIDTDALEHYNHRFIELVNGEAQLAREMKLMRDVMIAKGVVAPETPLHAINKLLNFEDDPELYKYTQQPSLLATARDLLESHELYSIVTNVFNKPPGVDGRHPLHQDLRYFRMRPPEWIVATWTAMLPSTRRTGCLAVIPGSHKGTLLKHVNPDWEHLNFAFYGIETPNLEERVHIEMEPGDTLFFHPLLIHGSGRNRDTTFRRSISTHYARADCVSEGADWRSSSRVRLIP</sequence>
<evidence type="ECO:0000313" key="2">
    <source>
        <dbReference type="EMBL" id="SVB19205.1"/>
    </source>
</evidence>
<dbReference type="SUPFAM" id="SSF51197">
    <property type="entry name" value="Clavaminate synthase-like"/>
    <property type="match status" value="1"/>
</dbReference>
<dbReference type="AlphaFoldDB" id="A0A382BZF4"/>
<evidence type="ECO:0008006" key="3">
    <source>
        <dbReference type="Google" id="ProtNLM"/>
    </source>
</evidence>
<reference evidence="2" key="1">
    <citation type="submission" date="2018-05" db="EMBL/GenBank/DDBJ databases">
        <authorList>
            <person name="Lanie J.A."/>
            <person name="Ng W.-L."/>
            <person name="Kazmierczak K.M."/>
            <person name="Andrzejewski T.M."/>
            <person name="Davidsen T.M."/>
            <person name="Wayne K.J."/>
            <person name="Tettelin H."/>
            <person name="Glass J.I."/>
            <person name="Rusch D."/>
            <person name="Podicherti R."/>
            <person name="Tsui H.-C.T."/>
            <person name="Winkler M.E."/>
        </authorList>
    </citation>
    <scope>NUCLEOTIDE SEQUENCE</scope>
</reference>
<organism evidence="2">
    <name type="scientific">marine metagenome</name>
    <dbReference type="NCBI Taxonomy" id="408172"/>
    <lineage>
        <taxon>unclassified sequences</taxon>
        <taxon>metagenomes</taxon>
        <taxon>ecological metagenomes</taxon>
    </lineage>
</organism>
<evidence type="ECO:0000256" key="1">
    <source>
        <dbReference type="ARBA" id="ARBA00005830"/>
    </source>
</evidence>
<protein>
    <recommendedName>
        <fullName evidence="3">Phytanoyl-CoA dioxygenase family protein</fullName>
    </recommendedName>
</protein>
<dbReference type="PANTHER" id="PTHR21308:SF1">
    <property type="entry name" value="PHYTANOYL-COA DIOXYGENASE, PEROXISOMAL"/>
    <property type="match status" value="1"/>
</dbReference>
<dbReference type="PANTHER" id="PTHR21308">
    <property type="entry name" value="PHYTANOYL-COA ALPHA-HYDROXYLASE"/>
    <property type="match status" value="1"/>
</dbReference>
<accession>A0A382BZF4</accession>
<gene>
    <name evidence="2" type="ORF">METZ01_LOCUS172059</name>
</gene>
<dbReference type="EMBL" id="UINC01032102">
    <property type="protein sequence ID" value="SVB19205.1"/>
    <property type="molecule type" value="Genomic_DNA"/>
</dbReference>